<reference evidence="14" key="1">
    <citation type="submission" date="2007-10" db="EMBL/GenBank/DDBJ databases">
        <title>Complete sequence of chromosome of Desulforudis audaxviator MP104C.</title>
        <authorList>
            <person name="Copeland A."/>
            <person name="Lucas S."/>
            <person name="Lapidus A."/>
            <person name="Barry K."/>
            <person name="Glavina del Rio T."/>
            <person name="Dalin E."/>
            <person name="Tice H."/>
            <person name="Bruce D."/>
            <person name="Pitluck S."/>
            <person name="Lowry S.R."/>
            <person name="Larimer F."/>
            <person name="Land M.L."/>
            <person name="Hauser L."/>
            <person name="Kyrpides N."/>
            <person name="Ivanova N.N."/>
            <person name="Richardson P."/>
        </authorList>
    </citation>
    <scope>NUCLEOTIDE SEQUENCE [LARGE SCALE GENOMIC DNA]</scope>
    <source>
        <strain evidence="14">MP104C</strain>
    </source>
</reference>
<dbReference type="InterPro" id="IPR050264">
    <property type="entry name" value="Bact_CCA-adding_enz_type3_sf"/>
</dbReference>
<evidence type="ECO:0000259" key="11">
    <source>
        <dbReference type="Pfam" id="PF01966"/>
    </source>
</evidence>
<evidence type="ECO:0000256" key="2">
    <source>
        <dbReference type="ARBA" id="ARBA00022679"/>
    </source>
</evidence>
<accession>B1I1S2</accession>
<keyword evidence="4 13" id="KW-0548">Nucleotidyltransferase</keyword>
<dbReference type="EMBL" id="CP000860">
    <property type="protein sequence ID" value="ACA59024.1"/>
    <property type="molecule type" value="Genomic_DNA"/>
</dbReference>
<dbReference type="Pfam" id="PF01743">
    <property type="entry name" value="PolyA_pol"/>
    <property type="match status" value="1"/>
</dbReference>
<dbReference type="InterPro" id="IPR002646">
    <property type="entry name" value="PolA_pol_head_dom"/>
</dbReference>
<dbReference type="eggNOG" id="COG0617">
    <property type="taxonomic scope" value="Bacteria"/>
</dbReference>
<dbReference type="Gene3D" id="3.30.460.10">
    <property type="entry name" value="Beta Polymerase, domain 2"/>
    <property type="match status" value="1"/>
</dbReference>
<keyword evidence="14" id="KW-1185">Reference proteome</keyword>
<dbReference type="GO" id="GO:0000166">
    <property type="term" value="F:nucleotide binding"/>
    <property type="evidence" value="ECO:0007669"/>
    <property type="project" value="UniProtKB-KW"/>
</dbReference>
<keyword evidence="2 8" id="KW-0808">Transferase</keyword>
<dbReference type="InterPro" id="IPR003607">
    <property type="entry name" value="HD/PDEase_dom"/>
</dbReference>
<reference evidence="13 14" key="2">
    <citation type="journal article" date="2008" name="Science">
        <title>Environmental genomics reveals a single-species ecosystem deep within Earth.</title>
        <authorList>
            <person name="Chivian D."/>
            <person name="Brodie E.L."/>
            <person name="Alm E.J."/>
            <person name="Culley D.E."/>
            <person name="Dehal P.S."/>
            <person name="Desantis T.Z."/>
            <person name="Gihring T.M."/>
            <person name="Lapidus A."/>
            <person name="Lin L.H."/>
            <person name="Lowry S.R."/>
            <person name="Moser D.P."/>
            <person name="Richardson P.M."/>
            <person name="Southam G."/>
            <person name="Wanger G."/>
            <person name="Pratt L.M."/>
            <person name="Andersen G.L."/>
            <person name="Hazen T.C."/>
            <person name="Brockman F.J."/>
            <person name="Arkin A.P."/>
            <person name="Onstott T.C."/>
        </authorList>
    </citation>
    <scope>NUCLEOTIDE SEQUENCE [LARGE SCALE GENOMIC DNA]</scope>
    <source>
        <strain evidence="13 14">MP104C</strain>
    </source>
</reference>
<evidence type="ECO:0000256" key="3">
    <source>
        <dbReference type="ARBA" id="ARBA00022694"/>
    </source>
</evidence>
<proteinExistence type="inferred from homology"/>
<dbReference type="PANTHER" id="PTHR46173">
    <property type="entry name" value="CCA TRNA NUCLEOTIDYLTRANSFERASE 1, MITOCHONDRIAL"/>
    <property type="match status" value="1"/>
</dbReference>
<gene>
    <name evidence="13" type="ordered locus">Daud_0478</name>
</gene>
<evidence type="ECO:0000256" key="9">
    <source>
        <dbReference type="SAM" id="MobiDB-lite"/>
    </source>
</evidence>
<keyword evidence="13" id="KW-0378">Hydrolase</keyword>
<feature type="region of interest" description="Disordered" evidence="9">
    <location>
        <begin position="463"/>
        <end position="490"/>
    </location>
</feature>
<name>B1I1S2_DESAP</name>
<dbReference type="STRING" id="477974.Daud_0478"/>
<dbReference type="GO" id="GO:0000049">
    <property type="term" value="F:tRNA binding"/>
    <property type="evidence" value="ECO:0007669"/>
    <property type="project" value="TreeGrafter"/>
</dbReference>
<dbReference type="GO" id="GO:0046872">
    <property type="term" value="F:metal ion binding"/>
    <property type="evidence" value="ECO:0007669"/>
    <property type="project" value="UniProtKB-KW"/>
</dbReference>
<feature type="domain" description="tRNA nucleotidyltransferase/poly(A) polymerase RNA and SrmB- binding" evidence="12">
    <location>
        <begin position="171"/>
        <end position="223"/>
    </location>
</feature>
<feature type="domain" description="HD" evidence="11">
    <location>
        <begin position="262"/>
        <end position="347"/>
    </location>
</feature>
<protein>
    <submittedName>
        <fullName evidence="13">Metal dependent phosphohydrolase</fullName>
        <ecNumber evidence="13">2.7.7.19</ecNumber>
    </submittedName>
</protein>
<evidence type="ECO:0000256" key="7">
    <source>
        <dbReference type="ARBA" id="ARBA00022842"/>
    </source>
</evidence>
<feature type="compositionally biased region" description="Basic residues" evidence="9">
    <location>
        <begin position="481"/>
        <end position="490"/>
    </location>
</feature>
<dbReference type="InterPro" id="IPR032828">
    <property type="entry name" value="PolyA_RNA-bd"/>
</dbReference>
<evidence type="ECO:0000259" key="10">
    <source>
        <dbReference type="Pfam" id="PF01743"/>
    </source>
</evidence>
<evidence type="ECO:0000313" key="13">
    <source>
        <dbReference type="EMBL" id="ACA59024.1"/>
    </source>
</evidence>
<dbReference type="CDD" id="cd05398">
    <property type="entry name" value="NT_ClassII-CCAase"/>
    <property type="match status" value="1"/>
</dbReference>
<evidence type="ECO:0000256" key="4">
    <source>
        <dbReference type="ARBA" id="ARBA00022695"/>
    </source>
</evidence>
<sequence length="490" mass="54960">MFSPGVRKVLDIITAAGREAYVVGGAVRDLLLGREPKEFDVCTDACPREVLTLAAENRIKAFKKGAAFGVISWILDDEEIEIATFRTEFYGNDAHRPEKVEFVWALEDDLARRDFTVNAIAMRADGSIVDPFEGRPDLEAGVLRAVGDPEERFGEDALRMFRACRFVAEYGFTLAPETKAAIPRALHRVAGLSVERVRDEIYRTLMAEHAAAGLELMRETGLLSADCRGRVNGFDTAVPVLPELARLAGVAQNPEYHQFDVWEHTLRVVSNVPAEPALRWAALLHDVAKGLPEVRGTNRRGLPTDYGHARKGAQITGRIMERLRFPPAFARRVTWLVRNHMRFPELEERFVLRWLKSLAPDFHNRQELLEAVGECLALRRADLLGGKVDSLAVLDGNQRLEEMVKDVMWRVPFFPEDLAITGGEVAALVGRGPQVKQVMEDLVVRVQGGQLDNHPGVLKEAVEKKAWRRKMSGDNQEPSHPRKMRDRSPS</sequence>
<keyword evidence="7" id="KW-0460">Magnesium</keyword>
<dbReference type="CDD" id="cd00077">
    <property type="entry name" value="HDc"/>
    <property type="match status" value="1"/>
</dbReference>
<dbReference type="GO" id="GO:0008033">
    <property type="term" value="P:tRNA processing"/>
    <property type="evidence" value="ECO:0007669"/>
    <property type="project" value="UniProtKB-KW"/>
</dbReference>
<evidence type="ECO:0000313" key="14">
    <source>
        <dbReference type="Proteomes" id="UP000008544"/>
    </source>
</evidence>
<dbReference type="InterPro" id="IPR006674">
    <property type="entry name" value="HD_domain"/>
</dbReference>
<dbReference type="InterPro" id="IPR043519">
    <property type="entry name" value="NT_sf"/>
</dbReference>
<organism evidence="13 14">
    <name type="scientific">Desulforudis audaxviator (strain MP104C)</name>
    <dbReference type="NCBI Taxonomy" id="477974"/>
    <lineage>
        <taxon>Bacteria</taxon>
        <taxon>Bacillati</taxon>
        <taxon>Bacillota</taxon>
        <taxon>Clostridia</taxon>
        <taxon>Thermoanaerobacterales</taxon>
        <taxon>Candidatus Desulforudaceae</taxon>
        <taxon>Candidatus Desulforudis</taxon>
    </lineage>
</organism>
<dbReference type="RefSeq" id="WP_012301613.1">
    <property type="nucleotide sequence ID" value="NC_010424.1"/>
</dbReference>
<keyword evidence="5" id="KW-0479">Metal-binding</keyword>
<dbReference type="Gene3D" id="1.10.246.80">
    <property type="match status" value="1"/>
</dbReference>
<dbReference type="AlphaFoldDB" id="B1I1S2"/>
<evidence type="ECO:0000256" key="1">
    <source>
        <dbReference type="ARBA" id="ARBA00001946"/>
    </source>
</evidence>
<keyword evidence="8" id="KW-0694">RNA-binding</keyword>
<feature type="domain" description="Poly A polymerase head" evidence="10">
    <location>
        <begin position="20"/>
        <end position="144"/>
    </location>
</feature>
<keyword evidence="6" id="KW-0547">Nucleotide-binding</keyword>
<evidence type="ECO:0000256" key="8">
    <source>
        <dbReference type="RuleBase" id="RU003953"/>
    </source>
</evidence>
<dbReference type="GO" id="GO:0016787">
    <property type="term" value="F:hydrolase activity"/>
    <property type="evidence" value="ECO:0007669"/>
    <property type="project" value="UniProtKB-KW"/>
</dbReference>
<comment type="similarity">
    <text evidence="8">Belongs to the tRNA nucleotidyltransferase/poly(A) polymerase family.</text>
</comment>
<dbReference type="SUPFAM" id="SSF81301">
    <property type="entry name" value="Nucleotidyltransferase"/>
    <property type="match status" value="1"/>
</dbReference>
<dbReference type="Pfam" id="PF12627">
    <property type="entry name" value="PolyA_pol_RNAbd"/>
    <property type="match status" value="1"/>
</dbReference>
<dbReference type="HOGENOM" id="CLU_015961_3_1_9"/>
<dbReference type="PANTHER" id="PTHR46173:SF1">
    <property type="entry name" value="CCA TRNA NUCLEOTIDYLTRANSFERASE 1, MITOCHONDRIAL"/>
    <property type="match status" value="1"/>
</dbReference>
<dbReference type="Proteomes" id="UP000008544">
    <property type="component" value="Chromosome"/>
</dbReference>
<evidence type="ECO:0000256" key="6">
    <source>
        <dbReference type="ARBA" id="ARBA00022741"/>
    </source>
</evidence>
<keyword evidence="3" id="KW-0819">tRNA processing</keyword>
<dbReference type="EC" id="2.7.7.19" evidence="13"/>
<dbReference type="Pfam" id="PF01966">
    <property type="entry name" value="HD"/>
    <property type="match status" value="1"/>
</dbReference>
<dbReference type="SUPFAM" id="SSF81891">
    <property type="entry name" value="Poly A polymerase C-terminal region-like"/>
    <property type="match status" value="1"/>
</dbReference>
<dbReference type="Gene3D" id="1.10.3090.10">
    <property type="entry name" value="cca-adding enzyme, domain 2"/>
    <property type="match status" value="1"/>
</dbReference>
<dbReference type="KEGG" id="dau:Daud_0478"/>
<comment type="cofactor">
    <cofactor evidence="1">
        <name>Mg(2+)</name>
        <dbReference type="ChEBI" id="CHEBI:18420"/>
    </cofactor>
</comment>
<dbReference type="GO" id="GO:1990817">
    <property type="term" value="F:poly(A) RNA polymerase activity"/>
    <property type="evidence" value="ECO:0007669"/>
    <property type="project" value="UniProtKB-EC"/>
</dbReference>
<dbReference type="OrthoDB" id="9805698at2"/>
<evidence type="ECO:0000259" key="12">
    <source>
        <dbReference type="Pfam" id="PF12627"/>
    </source>
</evidence>
<evidence type="ECO:0000256" key="5">
    <source>
        <dbReference type="ARBA" id="ARBA00022723"/>
    </source>
</evidence>